<feature type="chain" id="PRO_5038338627" evidence="2">
    <location>
        <begin position="20"/>
        <end position="547"/>
    </location>
</feature>
<protein>
    <submittedName>
        <fullName evidence="3">Extracellular solute-binding protein</fullName>
    </submittedName>
</protein>
<evidence type="ECO:0000256" key="2">
    <source>
        <dbReference type="SAM" id="SignalP"/>
    </source>
</evidence>
<gene>
    <name evidence="3" type="ORF">IDH41_30145</name>
</gene>
<dbReference type="AlphaFoldDB" id="A0A927CWJ7"/>
<feature type="signal peptide" evidence="2">
    <location>
        <begin position="1"/>
        <end position="19"/>
    </location>
</feature>
<dbReference type="RefSeq" id="WP_190867888.1">
    <property type="nucleotide sequence ID" value="NZ_JACXIY010000061.1"/>
</dbReference>
<keyword evidence="2" id="KW-0732">Signal</keyword>
<dbReference type="PANTHER" id="PTHR43649:SF17">
    <property type="entry name" value="ABC TRANSPORTER SOLUTE BINDING PROTEIN-SUGAR TRANSPORT"/>
    <property type="match status" value="1"/>
</dbReference>
<evidence type="ECO:0000256" key="1">
    <source>
        <dbReference type="SAM" id="MobiDB-lite"/>
    </source>
</evidence>
<dbReference type="EMBL" id="JACXIY010000061">
    <property type="protein sequence ID" value="MBD2872830.1"/>
    <property type="molecule type" value="Genomic_DNA"/>
</dbReference>
<dbReference type="PROSITE" id="PS51257">
    <property type="entry name" value="PROKAR_LIPOPROTEIN"/>
    <property type="match status" value="1"/>
</dbReference>
<dbReference type="Proteomes" id="UP000632125">
    <property type="component" value="Unassembled WGS sequence"/>
</dbReference>
<evidence type="ECO:0000313" key="3">
    <source>
        <dbReference type="EMBL" id="MBD2872830.1"/>
    </source>
</evidence>
<comment type="caution">
    <text evidence="3">The sequence shown here is derived from an EMBL/GenBank/DDBJ whole genome shotgun (WGS) entry which is preliminary data.</text>
</comment>
<sequence>MKKFSTLILTACLALTAMAGCSSDNGSGGNEANAPAENGSGGGGGKAQLTALIVKNGLTKPLKEMEWLQKVEESAGVEIKWQEISSDWGQKKGALLASGDIPDLIVGQGAVGDADYAQFTGLFQDMTELIPQYAPNVEKMFEEMPVTKTISTQPDGQIYGLPKYQRFWPGSGTRQYINKQWLDELGLDAPTTWDELYAVLEAFKSKDANGNGDPNDEIPMDFAPVGTGGFGFFQPTVLLGSTGITLSDASFQGYFVEDGTVKNFVTDERYKQMVAFLHKCYAAGLINPEVFTQDYAKFQSNSRGDGTTAKVGFTFGWGASDRFGNELPAQYASLPPLKVSASSDVELSWSYDYNHMNYAGNMIAMSAKTKDKAAAMRFINELYNPVVGMQVLFGSLGPNIKDNGDGSYSVLPPQDPKMDPGTWKWTSTWGDTGPMYLADSLELDLPVDMAEVLAEEEPLREVLDKVDEKTDYYPGPFIKYSKDDLSALSLNNKNLMSVAMAKFAQWVTKGGIEAEWDAYLASCEKTGLPQNLEIMQKYYDDYQSKNN</sequence>
<reference evidence="3" key="1">
    <citation type="submission" date="2020-09" db="EMBL/GenBank/DDBJ databases">
        <title>A novel bacterium of genus Paenibacillus, isolated from South China Sea.</title>
        <authorList>
            <person name="Huang H."/>
            <person name="Mo K."/>
            <person name="Hu Y."/>
        </authorList>
    </citation>
    <scope>NUCLEOTIDE SEQUENCE</scope>
    <source>
        <strain evidence="3">IB182493</strain>
    </source>
</reference>
<name>A0A927CWJ7_9BACL</name>
<dbReference type="PANTHER" id="PTHR43649">
    <property type="entry name" value="ARABINOSE-BINDING PROTEIN-RELATED"/>
    <property type="match status" value="1"/>
</dbReference>
<dbReference type="InterPro" id="IPR006059">
    <property type="entry name" value="SBP"/>
</dbReference>
<accession>A0A927CWJ7</accession>
<proteinExistence type="predicted"/>
<dbReference type="Pfam" id="PF01547">
    <property type="entry name" value="SBP_bac_1"/>
    <property type="match status" value="1"/>
</dbReference>
<dbReference type="SUPFAM" id="SSF53850">
    <property type="entry name" value="Periplasmic binding protein-like II"/>
    <property type="match status" value="1"/>
</dbReference>
<dbReference type="Gene3D" id="3.40.190.10">
    <property type="entry name" value="Periplasmic binding protein-like II"/>
    <property type="match status" value="2"/>
</dbReference>
<organism evidence="3 4">
    <name type="scientific">Paenibacillus arenilitoris</name>
    <dbReference type="NCBI Taxonomy" id="2772299"/>
    <lineage>
        <taxon>Bacteria</taxon>
        <taxon>Bacillati</taxon>
        <taxon>Bacillota</taxon>
        <taxon>Bacilli</taxon>
        <taxon>Bacillales</taxon>
        <taxon>Paenibacillaceae</taxon>
        <taxon>Paenibacillus</taxon>
    </lineage>
</organism>
<dbReference type="InterPro" id="IPR050490">
    <property type="entry name" value="Bact_solute-bd_prot1"/>
</dbReference>
<evidence type="ECO:0000313" key="4">
    <source>
        <dbReference type="Proteomes" id="UP000632125"/>
    </source>
</evidence>
<feature type="region of interest" description="Disordered" evidence="1">
    <location>
        <begin position="24"/>
        <end position="43"/>
    </location>
</feature>
<keyword evidence="4" id="KW-1185">Reference proteome</keyword>